<dbReference type="RefSeq" id="WP_098997588.1">
    <property type="nucleotide sequence ID" value="NZ_CP077153.1"/>
</dbReference>
<dbReference type="AlphaFoldDB" id="A0A2C6C876"/>
<gene>
    <name evidence="1" type="ORF">CBG56_08505</name>
</gene>
<comment type="caution">
    <text evidence="1">The sequence shown here is derived from an EMBL/GenBank/DDBJ whole genome shotgun (WGS) entry which is preliminary data.</text>
</comment>
<dbReference type="InterPro" id="IPR011006">
    <property type="entry name" value="CheY-like_superfamily"/>
</dbReference>
<reference evidence="1 2" key="1">
    <citation type="submission" date="2017-06" db="EMBL/GenBank/DDBJ databases">
        <title>Draft genome sequence of Fusobacterium nucleatum subsp. polymorphum KCOM 1274 (=ChDC F309).</title>
        <authorList>
            <person name="Kook J.-K."/>
            <person name="Park S.-N."/>
            <person name="Lim Y.K."/>
            <person name="Roh H."/>
        </authorList>
    </citation>
    <scope>NUCLEOTIDE SEQUENCE [LARGE SCALE GENOMIC DNA]</scope>
    <source>
        <strain evidence="2">KCOM 1274 (ChDC F309)</strain>
    </source>
</reference>
<protein>
    <recommendedName>
        <fullName evidence="3">Response regulatory domain-containing protein</fullName>
    </recommendedName>
</protein>
<dbReference type="EMBL" id="NIRO01000010">
    <property type="protein sequence ID" value="PHI12272.1"/>
    <property type="molecule type" value="Genomic_DNA"/>
</dbReference>
<evidence type="ECO:0000313" key="2">
    <source>
        <dbReference type="Proteomes" id="UP000224507"/>
    </source>
</evidence>
<dbReference type="SUPFAM" id="SSF52172">
    <property type="entry name" value="CheY-like"/>
    <property type="match status" value="1"/>
</dbReference>
<dbReference type="Proteomes" id="UP000224507">
    <property type="component" value="Unassembled WGS sequence"/>
</dbReference>
<sequence>MEEFNILVIDDDSQQKKLLEEAISEINEESDLLFKFEMADNPEKAMLELYKNNYQAIIIDLNLKSTDANIKDEEISGNILLNQIIDKEIIPTIIRTGFPEKISERINKNIVEVCTKDDPPLYDIILKLKEKYNESIFKIFGSKGKINKNLKELFWEIMPKCFLENKVEITKLDNDKKEKVLIRYISSWLTNKYMFNEKYEDVEPIEMYMFPNPIEQVCTCDIFKNNDSKNIYLVLTPSCDLANKKTDEVLLCKIQDYKDIIGFNELLGNYKNETSKLSKKAKKAKEGLEKWFRNSHQDSMRYHFLPKVSFFKGGLIDFRSLKCVKYNKENGKLEDEKFEKIGVITEAFKRDIIARFSSYYHRQGQPEFNGESILKNIEED</sequence>
<accession>A0A2C6C876</accession>
<organism evidence="1 2">
    <name type="scientific">Fusobacterium nucleatum subsp. polymorphum</name>
    <name type="common">Fusobacterium polymorphum</name>
    <dbReference type="NCBI Taxonomy" id="76857"/>
    <lineage>
        <taxon>Bacteria</taxon>
        <taxon>Fusobacteriati</taxon>
        <taxon>Fusobacteriota</taxon>
        <taxon>Fusobacteriia</taxon>
        <taxon>Fusobacteriales</taxon>
        <taxon>Fusobacteriaceae</taxon>
        <taxon>Fusobacterium</taxon>
    </lineage>
</organism>
<dbReference type="Gene3D" id="3.40.50.2300">
    <property type="match status" value="1"/>
</dbReference>
<name>A0A2C6C876_FUSNP</name>
<evidence type="ECO:0000313" key="1">
    <source>
        <dbReference type="EMBL" id="PHI12272.1"/>
    </source>
</evidence>
<evidence type="ECO:0008006" key="3">
    <source>
        <dbReference type="Google" id="ProtNLM"/>
    </source>
</evidence>
<proteinExistence type="predicted"/>